<proteinExistence type="predicted"/>
<evidence type="ECO:0000313" key="2">
    <source>
        <dbReference type="Proteomes" id="UP000004508"/>
    </source>
</evidence>
<dbReference type="InParanoid" id="D6TQR1"/>
<dbReference type="EMBL" id="ADVG01000002">
    <property type="protein sequence ID" value="EFH87728.1"/>
    <property type="molecule type" value="Genomic_DNA"/>
</dbReference>
<accession>D6TQR1</accession>
<comment type="caution">
    <text evidence="1">The sequence shown here is derived from an EMBL/GenBank/DDBJ whole genome shotgun (WGS) entry which is preliminary data.</text>
</comment>
<organism evidence="1 2">
    <name type="scientific">Ktedonobacter racemifer DSM 44963</name>
    <dbReference type="NCBI Taxonomy" id="485913"/>
    <lineage>
        <taxon>Bacteria</taxon>
        <taxon>Bacillati</taxon>
        <taxon>Chloroflexota</taxon>
        <taxon>Ktedonobacteria</taxon>
        <taxon>Ktedonobacterales</taxon>
        <taxon>Ktedonobacteraceae</taxon>
        <taxon>Ktedonobacter</taxon>
    </lineage>
</organism>
<reference evidence="1 2" key="1">
    <citation type="journal article" date="2011" name="Stand. Genomic Sci.">
        <title>Non-contiguous finished genome sequence and contextual data of the filamentous soil bacterium Ktedonobacter racemifer type strain (SOSP1-21).</title>
        <authorList>
            <person name="Chang Y.J."/>
            <person name="Land M."/>
            <person name="Hauser L."/>
            <person name="Chertkov O."/>
            <person name="Del Rio T.G."/>
            <person name="Nolan M."/>
            <person name="Copeland A."/>
            <person name="Tice H."/>
            <person name="Cheng J.F."/>
            <person name="Lucas S."/>
            <person name="Han C."/>
            <person name="Goodwin L."/>
            <person name="Pitluck S."/>
            <person name="Ivanova N."/>
            <person name="Ovchinikova G."/>
            <person name="Pati A."/>
            <person name="Chen A."/>
            <person name="Palaniappan K."/>
            <person name="Mavromatis K."/>
            <person name="Liolios K."/>
            <person name="Brettin T."/>
            <person name="Fiebig A."/>
            <person name="Rohde M."/>
            <person name="Abt B."/>
            <person name="Goker M."/>
            <person name="Detter J.C."/>
            <person name="Woyke T."/>
            <person name="Bristow J."/>
            <person name="Eisen J.A."/>
            <person name="Markowitz V."/>
            <person name="Hugenholtz P."/>
            <person name="Kyrpides N.C."/>
            <person name="Klenk H.P."/>
            <person name="Lapidus A."/>
        </authorList>
    </citation>
    <scope>NUCLEOTIDE SEQUENCE [LARGE SCALE GENOMIC DNA]</scope>
    <source>
        <strain evidence="2">DSM 44963</strain>
    </source>
</reference>
<keyword evidence="2" id="KW-1185">Reference proteome</keyword>
<protein>
    <submittedName>
        <fullName evidence="1">Uncharacterized protein</fullName>
    </submittedName>
</protein>
<name>D6TQR1_KTERA</name>
<dbReference type="RefSeq" id="WP_007913129.1">
    <property type="nucleotide sequence ID" value="NZ_ADVG01000002.1"/>
</dbReference>
<dbReference type="AlphaFoldDB" id="D6TQR1"/>
<evidence type="ECO:0000313" key="1">
    <source>
        <dbReference type="EMBL" id="EFH87728.1"/>
    </source>
</evidence>
<gene>
    <name evidence="1" type="ORF">Krac_9074</name>
</gene>
<dbReference type="Proteomes" id="UP000004508">
    <property type="component" value="Unassembled WGS sequence"/>
</dbReference>
<sequence length="87" mass="10055">MTCSLTLSSTQEQIVIQQFEGLLLVEARLDEDCTVDIYAVRDERMVLVESGGAAFAKSWLQKHARRLIAWQPRRLDDDLSGLWYRLK</sequence>